<evidence type="ECO:0000313" key="5">
    <source>
        <dbReference type="Proteomes" id="UP000076874"/>
    </source>
</evidence>
<dbReference type="GO" id="GO:0016758">
    <property type="term" value="F:hexosyltransferase activity"/>
    <property type="evidence" value="ECO:0007669"/>
    <property type="project" value="UniProtKB-ARBA"/>
</dbReference>
<proteinExistence type="predicted"/>
<dbReference type="EMBL" id="AZHD01000017">
    <property type="protein sequence ID" value="OAA56223.1"/>
    <property type="molecule type" value="Genomic_DNA"/>
</dbReference>
<dbReference type="SUPFAM" id="SSF53756">
    <property type="entry name" value="UDP-Glycosyltransferase/glycogen phosphorylase"/>
    <property type="match status" value="1"/>
</dbReference>
<accession>A0A167P2S2</accession>
<dbReference type="Pfam" id="PF06722">
    <property type="entry name" value="EryCIII-like_C"/>
    <property type="match status" value="1"/>
</dbReference>
<dbReference type="AlphaFoldDB" id="A0A167P2S2"/>
<dbReference type="STRING" id="1081102.A0A167P2S2"/>
<dbReference type="GO" id="GO:0008194">
    <property type="term" value="F:UDP-glycosyltransferase activity"/>
    <property type="evidence" value="ECO:0007669"/>
    <property type="project" value="InterPro"/>
</dbReference>
<keyword evidence="5" id="KW-1185">Reference proteome</keyword>
<evidence type="ECO:0000256" key="2">
    <source>
        <dbReference type="SAM" id="MobiDB-lite"/>
    </source>
</evidence>
<dbReference type="Proteomes" id="UP000076874">
    <property type="component" value="Unassembled WGS sequence"/>
</dbReference>
<dbReference type="CDD" id="cd03784">
    <property type="entry name" value="GT1_Gtf-like"/>
    <property type="match status" value="1"/>
</dbReference>
<gene>
    <name evidence="4" type="ORF">SPI_07834</name>
</gene>
<reference evidence="4 5" key="1">
    <citation type="journal article" date="2016" name="Genome Biol. Evol.">
        <title>Divergent and convergent evolution of fungal pathogenicity.</title>
        <authorList>
            <person name="Shang Y."/>
            <person name="Xiao G."/>
            <person name="Zheng P."/>
            <person name="Cen K."/>
            <person name="Zhan S."/>
            <person name="Wang C."/>
        </authorList>
    </citation>
    <scope>NUCLEOTIDE SEQUENCE [LARGE SCALE GENOMIC DNA]</scope>
    <source>
        <strain evidence="4 5">RCEF 264</strain>
    </source>
</reference>
<dbReference type="InterPro" id="IPR010610">
    <property type="entry name" value="EryCIII-like_C"/>
</dbReference>
<evidence type="ECO:0000259" key="3">
    <source>
        <dbReference type="Pfam" id="PF06722"/>
    </source>
</evidence>
<keyword evidence="1" id="KW-0808">Transferase</keyword>
<organism evidence="4 5">
    <name type="scientific">Niveomyces insectorum RCEF 264</name>
    <dbReference type="NCBI Taxonomy" id="1081102"/>
    <lineage>
        <taxon>Eukaryota</taxon>
        <taxon>Fungi</taxon>
        <taxon>Dikarya</taxon>
        <taxon>Ascomycota</taxon>
        <taxon>Pezizomycotina</taxon>
        <taxon>Sordariomycetes</taxon>
        <taxon>Hypocreomycetidae</taxon>
        <taxon>Hypocreales</taxon>
        <taxon>Cordycipitaceae</taxon>
        <taxon>Niveomyces</taxon>
    </lineage>
</organism>
<evidence type="ECO:0000256" key="1">
    <source>
        <dbReference type="ARBA" id="ARBA00022679"/>
    </source>
</evidence>
<protein>
    <submittedName>
        <fullName evidence="4">PdmS protein</fullName>
    </submittedName>
</protein>
<dbReference type="Gene3D" id="3.40.50.2000">
    <property type="entry name" value="Glycogen Phosphorylase B"/>
    <property type="match status" value="2"/>
</dbReference>
<dbReference type="PANTHER" id="PTHR48050">
    <property type="entry name" value="STEROL 3-BETA-GLUCOSYLTRANSFERASE"/>
    <property type="match status" value="1"/>
</dbReference>
<feature type="domain" description="Erythromycin biosynthesis protein CIII-like C-terminal" evidence="3">
    <location>
        <begin position="384"/>
        <end position="512"/>
    </location>
</feature>
<dbReference type="PANTHER" id="PTHR48050:SF13">
    <property type="entry name" value="STEROL 3-BETA-GLUCOSYLTRANSFERASE UGT80A2"/>
    <property type="match status" value="1"/>
</dbReference>
<evidence type="ECO:0000313" key="4">
    <source>
        <dbReference type="EMBL" id="OAA56223.1"/>
    </source>
</evidence>
<feature type="compositionally biased region" description="Basic residues" evidence="2">
    <location>
        <begin position="536"/>
        <end position="546"/>
    </location>
</feature>
<feature type="region of interest" description="Disordered" evidence="2">
    <location>
        <begin position="520"/>
        <end position="555"/>
    </location>
</feature>
<dbReference type="InterPro" id="IPR050426">
    <property type="entry name" value="Glycosyltransferase_28"/>
</dbReference>
<dbReference type="OrthoDB" id="5835829at2759"/>
<dbReference type="InterPro" id="IPR002213">
    <property type="entry name" value="UDP_glucos_trans"/>
</dbReference>
<name>A0A167P2S2_9HYPO</name>
<sequence>MKVLVATYPYAGHFNPTQPVVVELVRRGHEVVWLTGPAYEARVRQTGARFVAMSADALIDDANIHRMHGKITLAKVADYLRRLFVDRIPAQIQDYRAVIDGTVQAGMGAEDGEDKLKPKHGFAADVLVVEFCTFAARCFHDLTGLPYATLGINPLVTLDPEIPPWGSGEQPPRTWVRRLRNRVRHQLGIVFFVSRLSAALNQQRRRLGLPPRSRWRSYADDVRSPDLHLQMTTPAFELPRKRLPPAVRFVGPLLPAWMDGEPSPPVPVITDDAAQKEADTTTDTTAAAAIGTAATIDAIDATKVWPTPLWWDEMLAHPRERVVHLTQGTIAVNTDLLVKPTILALAHRDDLLVIVTGKNADALFLDAAAPATSEGAVPADAATARAGTPKIPRPANVRTAPFVPHLRLLPHVGVMVTNAGYNGVLAALSCGVPLVCAGRSEDKADVSSRVAWSGAGIDLGTSTPTVAAVREAVLHVTASGDPHGYRRAAARIQADFAAHNGPVEAVDALEELVREKKKEVEEKAKNRVTTKANTNKSRKLKPKPAKLRPSSWISD</sequence>
<comment type="caution">
    <text evidence="4">The sequence shown here is derived from an EMBL/GenBank/DDBJ whole genome shotgun (WGS) entry which is preliminary data.</text>
</comment>